<dbReference type="PANTHER" id="PTHR43390:SF1">
    <property type="entry name" value="CHLOROPLAST PROCESSING PEPTIDASE"/>
    <property type="match status" value="1"/>
</dbReference>
<name>A0ABT7DVZ7_9NEIS</name>
<protein>
    <recommendedName>
        <fullName evidence="4 6">Signal peptidase I</fullName>
        <ecNumber evidence="3 6">3.4.21.89</ecNumber>
    </recommendedName>
</protein>
<evidence type="ECO:0000256" key="2">
    <source>
        <dbReference type="ARBA" id="ARBA00009370"/>
    </source>
</evidence>
<dbReference type="PRINTS" id="PR00727">
    <property type="entry name" value="LEADERPTASE"/>
</dbReference>
<dbReference type="GO" id="GO:0009003">
    <property type="term" value="F:signal peptidase activity"/>
    <property type="evidence" value="ECO:0007669"/>
    <property type="project" value="UniProtKB-EC"/>
</dbReference>
<comment type="caution">
    <text evidence="6">Lacks conserved residue(s) required for the propagation of feature annotation.</text>
</comment>
<feature type="transmembrane region" description="Helical" evidence="6">
    <location>
        <begin position="42"/>
        <end position="73"/>
    </location>
</feature>
<evidence type="ECO:0000313" key="9">
    <source>
        <dbReference type="Proteomes" id="UP001172778"/>
    </source>
</evidence>
<evidence type="ECO:0000256" key="4">
    <source>
        <dbReference type="ARBA" id="ARBA00019232"/>
    </source>
</evidence>
<feature type="transmembrane region" description="Helical" evidence="6">
    <location>
        <begin position="94"/>
        <end position="112"/>
    </location>
</feature>
<comment type="caution">
    <text evidence="8">The sequence shown here is derived from an EMBL/GenBank/DDBJ whole genome shotgun (WGS) entry which is preliminary data.</text>
</comment>
<dbReference type="InterPro" id="IPR000223">
    <property type="entry name" value="Pept_S26A_signal_pept_1"/>
</dbReference>
<dbReference type="PROSITE" id="PS00760">
    <property type="entry name" value="SPASE_I_2"/>
    <property type="match status" value="1"/>
</dbReference>
<feature type="domain" description="Peptidase S26" evidence="7">
    <location>
        <begin position="92"/>
        <end position="308"/>
    </location>
</feature>
<dbReference type="NCBIfam" id="TIGR02227">
    <property type="entry name" value="sigpep_I_bact"/>
    <property type="match status" value="1"/>
</dbReference>
<proteinExistence type="inferred from homology"/>
<evidence type="ECO:0000313" key="8">
    <source>
        <dbReference type="EMBL" id="MDK2124235.1"/>
    </source>
</evidence>
<evidence type="ECO:0000256" key="5">
    <source>
        <dbReference type="ARBA" id="ARBA00022801"/>
    </source>
</evidence>
<organism evidence="8 9">
    <name type="scientific">Parachitinimonas caeni</name>
    <dbReference type="NCBI Taxonomy" id="3031301"/>
    <lineage>
        <taxon>Bacteria</taxon>
        <taxon>Pseudomonadati</taxon>
        <taxon>Pseudomonadota</taxon>
        <taxon>Betaproteobacteria</taxon>
        <taxon>Neisseriales</taxon>
        <taxon>Chitinibacteraceae</taxon>
        <taxon>Parachitinimonas</taxon>
    </lineage>
</organism>
<dbReference type="CDD" id="cd06530">
    <property type="entry name" value="S26_SPase_I"/>
    <property type="match status" value="1"/>
</dbReference>
<dbReference type="SUPFAM" id="SSF51306">
    <property type="entry name" value="LexA/Signal peptidase"/>
    <property type="match status" value="1"/>
</dbReference>
<keyword evidence="6" id="KW-1133">Transmembrane helix</keyword>
<keyword evidence="5 6" id="KW-0378">Hydrolase</keyword>
<dbReference type="PROSITE" id="PS00761">
    <property type="entry name" value="SPASE_I_3"/>
    <property type="match status" value="1"/>
</dbReference>
<sequence>MNWIYIFIGAIFIGAVLAIQGQKSERKGNEPPPLVQSGYLAIVIGIFGLLAQVLTLSAVLLIFVVASGIIAAIEKFMLAPKRAASSPQPDWVEYGSGLFPILLVVFLLRSFLIEPFQIPSSSMRPGLVVGDFILVNKFTYGIRVPVLNNILISVNKPAHGDVMVFINPKNTSQNYIKRVIGLPGDKVEYKNKQLSINGKPVPREEGPAYSYMEQDRGLQALTTHSFYENFEGKHYATLIRPDAPTYDLGQVQSFSNRDNCQYNDDGFSCVVPSNHYFMMGDNRDGSLDSRYWGFVPDDHIVGKAFFIWLSLADFGRIGTVIR</sequence>
<gene>
    <name evidence="8" type="primary">lepB</name>
    <name evidence="8" type="ORF">PZA18_09260</name>
</gene>
<evidence type="ECO:0000256" key="1">
    <source>
        <dbReference type="ARBA" id="ARBA00000677"/>
    </source>
</evidence>
<comment type="catalytic activity">
    <reaction evidence="1 6">
        <text>Cleavage of hydrophobic, N-terminal signal or leader sequences from secreted and periplasmic proteins.</text>
        <dbReference type="EC" id="3.4.21.89"/>
    </reaction>
</comment>
<dbReference type="InterPro" id="IPR036286">
    <property type="entry name" value="LexA/Signal_pep-like_sf"/>
</dbReference>
<dbReference type="EC" id="3.4.21.89" evidence="3 6"/>
<dbReference type="InterPro" id="IPR019533">
    <property type="entry name" value="Peptidase_S26"/>
</dbReference>
<dbReference type="InterPro" id="IPR019758">
    <property type="entry name" value="Pept_S26A_signal_pept_1_CS"/>
</dbReference>
<accession>A0ABT7DVZ7</accession>
<dbReference type="EMBL" id="JARRAF010000008">
    <property type="protein sequence ID" value="MDK2124235.1"/>
    <property type="molecule type" value="Genomic_DNA"/>
</dbReference>
<evidence type="ECO:0000259" key="7">
    <source>
        <dbReference type="Pfam" id="PF10502"/>
    </source>
</evidence>
<keyword evidence="9" id="KW-1185">Reference proteome</keyword>
<keyword evidence="6" id="KW-0812">Transmembrane</keyword>
<dbReference type="Gene3D" id="2.10.109.10">
    <property type="entry name" value="Umud Fragment, subunit A"/>
    <property type="match status" value="1"/>
</dbReference>
<comment type="subcellular location">
    <subcellularLocation>
        <location evidence="6">Membrane</location>
        <topology evidence="6">Single-pass type II membrane protein</topology>
    </subcellularLocation>
</comment>
<dbReference type="PANTHER" id="PTHR43390">
    <property type="entry name" value="SIGNAL PEPTIDASE I"/>
    <property type="match status" value="1"/>
</dbReference>
<evidence type="ECO:0000256" key="3">
    <source>
        <dbReference type="ARBA" id="ARBA00013208"/>
    </source>
</evidence>
<comment type="similarity">
    <text evidence="2 6">Belongs to the peptidase S26 family.</text>
</comment>
<dbReference type="InterPro" id="IPR019757">
    <property type="entry name" value="Pept_S26A_signal_pept_1_Lys-AS"/>
</dbReference>
<keyword evidence="6" id="KW-0645">Protease</keyword>
<reference evidence="8" key="1">
    <citation type="submission" date="2023-03" db="EMBL/GenBank/DDBJ databases">
        <title>Chitinimonas shenzhenensis gen. nov., sp. nov., a novel member of family Burkholderiaceae isolated from activated sludge collected in Shen Zhen, China.</title>
        <authorList>
            <person name="Wang X."/>
        </authorList>
    </citation>
    <scope>NUCLEOTIDE SEQUENCE</scope>
    <source>
        <strain evidence="8">DQS-5</strain>
    </source>
</reference>
<dbReference type="Pfam" id="PF10502">
    <property type="entry name" value="Peptidase_S26"/>
    <property type="match status" value="1"/>
</dbReference>
<keyword evidence="6" id="KW-0472">Membrane</keyword>
<dbReference type="Proteomes" id="UP001172778">
    <property type="component" value="Unassembled WGS sequence"/>
</dbReference>
<dbReference type="RefSeq" id="WP_284100544.1">
    <property type="nucleotide sequence ID" value="NZ_JARRAF010000008.1"/>
</dbReference>
<evidence type="ECO:0000256" key="6">
    <source>
        <dbReference type="RuleBase" id="RU362042"/>
    </source>
</evidence>